<protein>
    <submittedName>
        <fullName evidence="1">Uncharacterized protein</fullName>
    </submittedName>
</protein>
<accession>A0ABP9GID2</accession>
<reference evidence="2" key="1">
    <citation type="journal article" date="2019" name="Int. J. Syst. Evol. Microbiol.">
        <title>The Global Catalogue of Microorganisms (GCM) 10K type strain sequencing project: providing services to taxonomists for standard genome sequencing and annotation.</title>
        <authorList>
            <consortium name="The Broad Institute Genomics Platform"/>
            <consortium name="The Broad Institute Genome Sequencing Center for Infectious Disease"/>
            <person name="Wu L."/>
            <person name="Ma J."/>
        </authorList>
    </citation>
    <scope>NUCLEOTIDE SEQUENCE [LARGE SCALE GENOMIC DNA]</scope>
    <source>
        <strain evidence="2">JCM 18285</strain>
    </source>
</reference>
<sequence>MIILKNKLEETVRKDDNWENLYLLTENWKKELEFYYFDMSFLEILIENYFSELLMYENLDELRELQIEVFELKSQCEYLLNDTRINLESIVCIIDDTYIHDPFGFKIENEQLGDTIVRFIDNERKMRRVVFCMIKDVFEKQKKKQVWKFN</sequence>
<evidence type="ECO:0000313" key="1">
    <source>
        <dbReference type="EMBL" id="GAA4941000.1"/>
    </source>
</evidence>
<name>A0ABP9GID2_9FLAO</name>
<gene>
    <name evidence="1" type="ORF">GCM10023314_12380</name>
</gene>
<comment type="caution">
    <text evidence="1">The sequence shown here is derived from an EMBL/GenBank/DDBJ whole genome shotgun (WGS) entry which is preliminary data.</text>
</comment>
<dbReference type="Proteomes" id="UP001501302">
    <property type="component" value="Unassembled WGS sequence"/>
</dbReference>
<dbReference type="RefSeq" id="WP_345190846.1">
    <property type="nucleotide sequence ID" value="NZ_BAABJJ010000013.1"/>
</dbReference>
<keyword evidence="2" id="KW-1185">Reference proteome</keyword>
<proteinExistence type="predicted"/>
<evidence type="ECO:0000313" key="2">
    <source>
        <dbReference type="Proteomes" id="UP001501302"/>
    </source>
</evidence>
<organism evidence="1 2">
    <name type="scientific">Algibacter agarivorans</name>
    <dbReference type="NCBI Taxonomy" id="1109741"/>
    <lineage>
        <taxon>Bacteria</taxon>
        <taxon>Pseudomonadati</taxon>
        <taxon>Bacteroidota</taxon>
        <taxon>Flavobacteriia</taxon>
        <taxon>Flavobacteriales</taxon>
        <taxon>Flavobacteriaceae</taxon>
        <taxon>Algibacter</taxon>
    </lineage>
</organism>
<dbReference type="EMBL" id="BAABJJ010000013">
    <property type="protein sequence ID" value="GAA4941000.1"/>
    <property type="molecule type" value="Genomic_DNA"/>
</dbReference>